<dbReference type="SMART" id="SM00331">
    <property type="entry name" value="PP2C_SIG"/>
    <property type="match status" value="1"/>
</dbReference>
<evidence type="ECO:0000256" key="3">
    <source>
        <dbReference type="ARBA" id="ARBA00022679"/>
    </source>
</evidence>
<evidence type="ECO:0000259" key="17">
    <source>
        <dbReference type="PROSITE" id="PS50112"/>
    </source>
</evidence>
<evidence type="ECO:0000256" key="14">
    <source>
        <dbReference type="ARBA" id="ARBA00075117"/>
    </source>
</evidence>
<dbReference type="Gene3D" id="3.30.450.20">
    <property type="entry name" value="PAS domain"/>
    <property type="match status" value="1"/>
</dbReference>
<dbReference type="SUPFAM" id="SSF55874">
    <property type="entry name" value="ATPase domain of HSP90 chaperone/DNA topoisomerase II/histidine kinase"/>
    <property type="match status" value="1"/>
</dbReference>
<dbReference type="RefSeq" id="WP_176161593.1">
    <property type="nucleotide sequence ID" value="NZ_CP054929.1"/>
</dbReference>
<evidence type="ECO:0000256" key="16">
    <source>
        <dbReference type="SAM" id="MobiDB-lite"/>
    </source>
</evidence>
<dbReference type="Pfam" id="PF00989">
    <property type="entry name" value="PAS"/>
    <property type="match status" value="1"/>
</dbReference>
<dbReference type="InterPro" id="IPR003018">
    <property type="entry name" value="GAF"/>
</dbReference>
<keyword evidence="11" id="KW-0464">Manganese</keyword>
<dbReference type="Pfam" id="PF01590">
    <property type="entry name" value="GAF"/>
    <property type="match status" value="1"/>
</dbReference>
<dbReference type="Gene3D" id="3.30.565.10">
    <property type="entry name" value="Histidine kinase-like ATPase, C-terminal domain"/>
    <property type="match status" value="1"/>
</dbReference>
<feature type="domain" description="PAS" evidence="17">
    <location>
        <begin position="307"/>
        <end position="353"/>
    </location>
</feature>
<dbReference type="InterPro" id="IPR036890">
    <property type="entry name" value="HATPase_C_sf"/>
</dbReference>
<gene>
    <name evidence="18" type="ORF">HUT08_10225</name>
</gene>
<name>A0A7H8N7W4_9ACTN</name>
<proteinExistence type="predicted"/>
<dbReference type="CDD" id="cd00130">
    <property type="entry name" value="PAS"/>
    <property type="match status" value="1"/>
</dbReference>
<dbReference type="SUPFAM" id="SSF55781">
    <property type="entry name" value="GAF domain-like"/>
    <property type="match status" value="1"/>
</dbReference>
<dbReference type="Pfam" id="PF07228">
    <property type="entry name" value="SpoIIE"/>
    <property type="match status" value="1"/>
</dbReference>
<dbReference type="GO" id="GO:0006355">
    <property type="term" value="P:regulation of DNA-templated transcription"/>
    <property type="evidence" value="ECO:0007669"/>
    <property type="project" value="InterPro"/>
</dbReference>
<dbReference type="GO" id="GO:0004722">
    <property type="term" value="F:protein serine/threonine phosphatase activity"/>
    <property type="evidence" value="ECO:0007669"/>
    <property type="project" value="UniProtKB-EC"/>
</dbReference>
<evidence type="ECO:0000256" key="9">
    <source>
        <dbReference type="ARBA" id="ARBA00022842"/>
    </source>
</evidence>
<dbReference type="PANTHER" id="PTHR43156:SF2">
    <property type="entry name" value="STAGE II SPORULATION PROTEIN E"/>
    <property type="match status" value="1"/>
</dbReference>
<keyword evidence="8" id="KW-0067">ATP-binding</keyword>
<keyword evidence="10" id="KW-0904">Protein phosphatase</keyword>
<dbReference type="GO" id="GO:0005524">
    <property type="term" value="F:ATP binding"/>
    <property type="evidence" value="ECO:0007669"/>
    <property type="project" value="UniProtKB-KW"/>
</dbReference>
<dbReference type="FunFam" id="3.60.40.10:FF:000005">
    <property type="entry name" value="Serine/threonine protein phosphatase"/>
    <property type="match status" value="1"/>
</dbReference>
<dbReference type="InterPro" id="IPR035965">
    <property type="entry name" value="PAS-like_dom_sf"/>
</dbReference>
<keyword evidence="9" id="KW-0460">Magnesium</keyword>
<evidence type="ECO:0000256" key="13">
    <source>
        <dbReference type="ARBA" id="ARBA00056274"/>
    </source>
</evidence>
<evidence type="ECO:0000256" key="5">
    <source>
        <dbReference type="ARBA" id="ARBA00022741"/>
    </source>
</evidence>
<dbReference type="InterPro" id="IPR001932">
    <property type="entry name" value="PPM-type_phosphatase-like_dom"/>
</dbReference>
<evidence type="ECO:0000256" key="10">
    <source>
        <dbReference type="ARBA" id="ARBA00022912"/>
    </source>
</evidence>
<dbReference type="CDD" id="cd16936">
    <property type="entry name" value="HATPase_RsbW-like"/>
    <property type="match status" value="1"/>
</dbReference>
<evidence type="ECO:0000256" key="1">
    <source>
        <dbReference type="ARBA" id="ARBA00013081"/>
    </source>
</evidence>
<reference evidence="18 19" key="1">
    <citation type="submission" date="2020-06" db="EMBL/GenBank/DDBJ databases">
        <title>Genome mining for natural products.</title>
        <authorList>
            <person name="Zhang B."/>
            <person name="Shi J."/>
            <person name="Ge H."/>
        </authorList>
    </citation>
    <scope>NUCLEOTIDE SEQUENCE [LARGE SCALE GENOMIC DNA]</scope>
    <source>
        <strain evidence="18 19">NA00687</strain>
    </source>
</reference>
<keyword evidence="4" id="KW-0479">Metal-binding</keyword>
<evidence type="ECO:0000256" key="8">
    <source>
        <dbReference type="ARBA" id="ARBA00022840"/>
    </source>
</evidence>
<dbReference type="GO" id="GO:0016301">
    <property type="term" value="F:kinase activity"/>
    <property type="evidence" value="ECO:0007669"/>
    <property type="project" value="UniProtKB-KW"/>
</dbReference>
<dbReference type="GO" id="GO:0046872">
    <property type="term" value="F:metal ion binding"/>
    <property type="evidence" value="ECO:0007669"/>
    <property type="project" value="UniProtKB-KW"/>
</dbReference>
<dbReference type="PROSITE" id="PS50112">
    <property type="entry name" value="PAS"/>
    <property type="match status" value="1"/>
</dbReference>
<evidence type="ECO:0000256" key="2">
    <source>
        <dbReference type="ARBA" id="ARBA00022553"/>
    </source>
</evidence>
<dbReference type="InterPro" id="IPR052016">
    <property type="entry name" value="Bact_Sigma-Reg"/>
</dbReference>
<dbReference type="Pfam" id="PF13581">
    <property type="entry name" value="HATPase_c_2"/>
    <property type="match status" value="1"/>
</dbReference>
<dbReference type="PANTHER" id="PTHR43156">
    <property type="entry name" value="STAGE II SPORULATION PROTEIN E-RELATED"/>
    <property type="match status" value="1"/>
</dbReference>
<dbReference type="FunFam" id="3.30.450.40:FF:000035">
    <property type="entry name" value="PAS sensor protein"/>
    <property type="match status" value="1"/>
</dbReference>
<dbReference type="InterPro" id="IPR013767">
    <property type="entry name" value="PAS_fold"/>
</dbReference>
<evidence type="ECO:0000256" key="15">
    <source>
        <dbReference type="ARBA" id="ARBA00081350"/>
    </source>
</evidence>
<evidence type="ECO:0000313" key="18">
    <source>
        <dbReference type="EMBL" id="QKW49858.1"/>
    </source>
</evidence>
<keyword evidence="19" id="KW-1185">Reference proteome</keyword>
<evidence type="ECO:0000256" key="4">
    <source>
        <dbReference type="ARBA" id="ARBA00022723"/>
    </source>
</evidence>
<dbReference type="EMBL" id="CP054929">
    <property type="protein sequence ID" value="QKW49858.1"/>
    <property type="molecule type" value="Genomic_DNA"/>
</dbReference>
<dbReference type="NCBIfam" id="TIGR00229">
    <property type="entry name" value="sensory_box"/>
    <property type="match status" value="1"/>
</dbReference>
<protein>
    <recommendedName>
        <fullName evidence="1">protein-serine/threonine phosphatase</fullName>
        <ecNumber evidence="1">3.1.3.16</ecNumber>
    </recommendedName>
    <alternativeName>
        <fullName evidence="15">Protein-serine/threonine phosphatase</fullName>
    </alternativeName>
    <alternativeName>
        <fullName evidence="14">Serine/threonine-protein kinase</fullName>
    </alternativeName>
</protein>
<dbReference type="EC" id="3.1.3.16" evidence="1"/>
<dbReference type="SMART" id="SM00091">
    <property type="entry name" value="PAS"/>
    <property type="match status" value="1"/>
</dbReference>
<keyword evidence="5" id="KW-0547">Nucleotide-binding</keyword>
<dbReference type="Gene3D" id="3.30.450.40">
    <property type="match status" value="1"/>
</dbReference>
<feature type="region of interest" description="Disordered" evidence="16">
    <location>
        <begin position="419"/>
        <end position="455"/>
    </location>
</feature>
<evidence type="ECO:0000256" key="6">
    <source>
        <dbReference type="ARBA" id="ARBA00022777"/>
    </source>
</evidence>
<feature type="compositionally biased region" description="Pro residues" evidence="16">
    <location>
        <begin position="433"/>
        <end position="452"/>
    </location>
</feature>
<keyword evidence="7" id="KW-0378">Hydrolase</keyword>
<dbReference type="Gene3D" id="3.60.40.10">
    <property type="entry name" value="PPM-type phosphatase domain"/>
    <property type="match status" value="1"/>
</dbReference>
<accession>A0A7H8N7W4</accession>
<keyword evidence="2" id="KW-0597">Phosphoprotein</keyword>
<evidence type="ECO:0000256" key="7">
    <source>
        <dbReference type="ARBA" id="ARBA00022801"/>
    </source>
</evidence>
<evidence type="ECO:0000256" key="12">
    <source>
        <dbReference type="ARBA" id="ARBA00047761"/>
    </source>
</evidence>
<dbReference type="SMART" id="SM00065">
    <property type="entry name" value="GAF"/>
    <property type="match status" value="1"/>
</dbReference>
<comment type="catalytic activity">
    <reaction evidence="12">
        <text>O-phospho-L-seryl-[protein] + H2O = L-seryl-[protein] + phosphate</text>
        <dbReference type="Rhea" id="RHEA:20629"/>
        <dbReference type="Rhea" id="RHEA-COMP:9863"/>
        <dbReference type="Rhea" id="RHEA-COMP:11604"/>
        <dbReference type="ChEBI" id="CHEBI:15377"/>
        <dbReference type="ChEBI" id="CHEBI:29999"/>
        <dbReference type="ChEBI" id="CHEBI:43474"/>
        <dbReference type="ChEBI" id="CHEBI:83421"/>
        <dbReference type="EC" id="3.1.3.16"/>
    </reaction>
</comment>
<dbReference type="InterPro" id="IPR036457">
    <property type="entry name" value="PPM-type-like_dom_sf"/>
</dbReference>
<comment type="function">
    <text evidence="13">Primarily acts as an independent SigF regulator that is sensitive to the osmosensory signal, mediating the cross talk of PknD with the SigF regulon. Possesses both phosphatase and kinase activities. The kinase domain functions as a classic anti-sigma factor-like kinase to phosphorylate the anti-anti-sigma factor domain at the canonical regulatory site, and the phosphatase domain antagonizes this activity.</text>
</comment>
<dbReference type="InterPro" id="IPR003594">
    <property type="entry name" value="HATPase_dom"/>
</dbReference>
<sequence length="880" mass="94647">MGKPAPPQAHVRRFPQRPESVATARRFVRGALDGTYAPLVDTAVLLVSELVTNAVVHAATEIEVSVRAVGSRVCVRVSDHRPGRGLAPRACPPYAGTGQGLVVVEQLTWRHGVDVGDDHKTVWFELRTDASPSPPFGWPPTAPPPVTARETVMLVDLPRTLYAASERHRHALLRELYLAVSAGTDLGVPPGELAVAHDMNNVVSACVTAALERHPPLTDVHSLPLTVPADAGPAMATLRRVLDLAEEAARAERLLTLPALPRRRAFQQWLLDQITDQLAGEPPTAWTLVPHGPGFSPSEMVPWDASLLQSSRVPTIAADESNHIIAANGPATDMLGWSADDLIGRRLTALIPEHLRQRHVAAFTSLLLTGQARILGRSVPLPALHHDGHLVPVRLIIQTQEMADGRTVFVAQLAPRATAPLDGPGEPLARGLPPTPPEAVGPPAPAAPPPEARPAEPVAELSDLERFTLLAGLGSALGNTANLHEGLQEAGRIVTRQLADWCVVDLLDQHAGVDRVCVVHRDPPPGRVPRAYEGSLPPLSDVERGPLARVLRGAGPLLLTEALPPGQADSPLDAQYRELFERLGASSAVVAPLRSRREVFGALTLARTDPDRPFTKGVLPLVDDVVRTLTLGVDNARLYQDTRNVAERLQRSLLPRLPEVEHLQLAARYVASSTTAQVGGDWYDSFCVSGGTAVVIGDVTGHNLDAAITMSQLRSMLRGIAIDREEPPQVVLRRLDLANHSLSHEPTATCLYGLVKGPPGGPWELRYSSAGHVPPLLTTAEGETRFLEEGAGLLLGMDPDVPRTEAWSELPAHSTLLLYTDGLIERRDEPLDHSMTRLRRHTAALAREPLEVFCDELLIGLGADSADDLAVLAVRPTPPH</sequence>
<keyword evidence="3" id="KW-0808">Transferase</keyword>
<dbReference type="InterPro" id="IPR029016">
    <property type="entry name" value="GAF-like_dom_sf"/>
</dbReference>
<keyword evidence="6" id="KW-0418">Kinase</keyword>
<evidence type="ECO:0000313" key="19">
    <source>
        <dbReference type="Proteomes" id="UP000509303"/>
    </source>
</evidence>
<organism evidence="18 19">
    <name type="scientific">Streptomyces buecherae</name>
    <dbReference type="NCBI Taxonomy" id="2763006"/>
    <lineage>
        <taxon>Bacteria</taxon>
        <taxon>Bacillati</taxon>
        <taxon>Actinomycetota</taxon>
        <taxon>Actinomycetes</taxon>
        <taxon>Kitasatosporales</taxon>
        <taxon>Streptomycetaceae</taxon>
        <taxon>Streptomyces</taxon>
    </lineage>
</organism>
<dbReference type="Proteomes" id="UP000509303">
    <property type="component" value="Chromosome"/>
</dbReference>
<evidence type="ECO:0000256" key="11">
    <source>
        <dbReference type="ARBA" id="ARBA00023211"/>
    </source>
</evidence>
<dbReference type="SUPFAM" id="SSF55785">
    <property type="entry name" value="PYP-like sensor domain (PAS domain)"/>
    <property type="match status" value="1"/>
</dbReference>
<dbReference type="AlphaFoldDB" id="A0A7H8N7W4"/>
<dbReference type="InterPro" id="IPR000014">
    <property type="entry name" value="PAS"/>
</dbReference>